<dbReference type="InterPro" id="IPR005537">
    <property type="entry name" value="RAMP_III_fam"/>
</dbReference>
<proteinExistence type="predicted"/>
<evidence type="ECO:0000259" key="2">
    <source>
        <dbReference type="Pfam" id="PF03787"/>
    </source>
</evidence>
<comment type="caution">
    <text evidence="3">The sequence shown here is derived from an EMBL/GenBank/DDBJ whole genome shotgun (WGS) entry which is preliminary data.</text>
</comment>
<dbReference type="AlphaFoldDB" id="A0A0F8WKV0"/>
<protein>
    <recommendedName>
        <fullName evidence="2">CRISPR type III-associated protein domain-containing protein</fullName>
    </recommendedName>
</protein>
<dbReference type="Pfam" id="PF03787">
    <property type="entry name" value="RAMPs"/>
    <property type="match status" value="1"/>
</dbReference>
<organism evidence="3">
    <name type="scientific">marine sediment metagenome</name>
    <dbReference type="NCBI Taxonomy" id="412755"/>
    <lineage>
        <taxon>unclassified sequences</taxon>
        <taxon>metagenomes</taxon>
        <taxon>ecological metagenomes</taxon>
    </lineage>
</organism>
<name>A0A0F8WKV0_9ZZZZ</name>
<evidence type="ECO:0000256" key="1">
    <source>
        <dbReference type="ARBA" id="ARBA00023118"/>
    </source>
</evidence>
<gene>
    <name evidence="3" type="ORF">LCGC14_3055660</name>
</gene>
<accession>A0A0F8WKV0</accession>
<dbReference type="GO" id="GO:0051607">
    <property type="term" value="P:defense response to virus"/>
    <property type="evidence" value="ECO:0007669"/>
    <property type="project" value="UniProtKB-KW"/>
</dbReference>
<dbReference type="EMBL" id="LAZR01064544">
    <property type="protein sequence ID" value="KKK57318.1"/>
    <property type="molecule type" value="Genomic_DNA"/>
</dbReference>
<feature type="domain" description="CRISPR type III-associated protein" evidence="2">
    <location>
        <begin position="34"/>
        <end position="125"/>
    </location>
</feature>
<reference evidence="3" key="1">
    <citation type="journal article" date="2015" name="Nature">
        <title>Complex archaea that bridge the gap between prokaryotes and eukaryotes.</title>
        <authorList>
            <person name="Spang A."/>
            <person name="Saw J.H."/>
            <person name="Jorgensen S.L."/>
            <person name="Zaremba-Niedzwiedzka K."/>
            <person name="Martijn J."/>
            <person name="Lind A.E."/>
            <person name="van Eijk R."/>
            <person name="Schleper C."/>
            <person name="Guy L."/>
            <person name="Ettema T.J."/>
        </authorList>
    </citation>
    <scope>NUCLEOTIDE SEQUENCE</scope>
</reference>
<keyword evidence="1" id="KW-0051">Antiviral defense</keyword>
<evidence type="ECO:0000313" key="3">
    <source>
        <dbReference type="EMBL" id="KKK57318.1"/>
    </source>
</evidence>
<sequence>MSLKAKNLWILELKATAVSTLYSGENKINSKRKRGQGNKLPTRRTVDGHAAISIYGVMRTFAEKIDREEGTCDIGKNAKGCGRCLTCNMFGNLGRKGRVLFEDLKSIKPFNQCTEFTIHPHKYILTNKKNKEAILRAKPSLASIFWVLRLSNLCHFRITSLFLFTFLHKLKVLRCRTRSFVILFTFLHKLYCLVYQR</sequence>